<keyword evidence="2" id="KW-0472">Membrane</keyword>
<proteinExistence type="predicted"/>
<feature type="compositionally biased region" description="Basic and acidic residues" evidence="1">
    <location>
        <begin position="651"/>
        <end position="672"/>
    </location>
</feature>
<dbReference type="OrthoDB" id="10251809at2759"/>
<dbReference type="InterPro" id="IPR015915">
    <property type="entry name" value="Kelch-typ_b-propeller"/>
</dbReference>
<gene>
    <name evidence="3" type="ORF">BKCO1_500030</name>
</gene>
<feature type="transmembrane region" description="Helical" evidence="2">
    <location>
        <begin position="482"/>
        <end position="507"/>
    </location>
</feature>
<dbReference type="GeneID" id="31017111"/>
<feature type="compositionally biased region" description="Acidic residues" evidence="1">
    <location>
        <begin position="673"/>
        <end position="682"/>
    </location>
</feature>
<dbReference type="Gene3D" id="2.120.10.80">
    <property type="entry name" value="Kelch-type beta propeller"/>
    <property type="match status" value="1"/>
</dbReference>
<dbReference type="STRING" id="236234.A0A1J9RBV3"/>
<reference evidence="3 4" key="1">
    <citation type="submission" date="2016-10" db="EMBL/GenBank/DDBJ databases">
        <title>Proteomics and genomics reveal pathogen-plant mechanisms compatible with a hemibiotrophic lifestyle of Diplodia corticola.</title>
        <authorList>
            <person name="Fernandes I."/>
            <person name="De Jonge R."/>
            <person name="Van De Peer Y."/>
            <person name="Devreese B."/>
            <person name="Alves A."/>
            <person name="Esteves A.C."/>
        </authorList>
    </citation>
    <scope>NUCLEOTIDE SEQUENCE [LARGE SCALE GENOMIC DNA]</scope>
    <source>
        <strain evidence="3 4">CBS 112549</strain>
    </source>
</reference>
<protein>
    <submittedName>
        <fullName evidence="3">Cell wall anchored protein</fullName>
    </submittedName>
</protein>
<accession>A0A1J9RBV3</accession>
<dbReference type="EMBL" id="MNUE01000005">
    <property type="protein sequence ID" value="OJD38040.1"/>
    <property type="molecule type" value="Genomic_DNA"/>
</dbReference>
<feature type="compositionally biased region" description="Gly residues" evidence="1">
    <location>
        <begin position="708"/>
        <end position="718"/>
    </location>
</feature>
<feature type="compositionally biased region" description="Basic and acidic residues" evidence="1">
    <location>
        <begin position="694"/>
        <end position="705"/>
    </location>
</feature>
<evidence type="ECO:0000313" key="3">
    <source>
        <dbReference type="EMBL" id="OJD38040.1"/>
    </source>
</evidence>
<sequence>MLRRTSIFIDGGVELYQDSHTRWLGANRYIYEFDMSRSWDSSTNFTESRIGRYSASSSASNPPNMVRGGLFAAMTVTNHLFTFGGTTFLANDSDPDWAPPSRDPTTLWSFDTELRNWQSVDVSAAVPWRPNWGAQAEDVAHSVGFFLNGIFDRGSSYGLYSSVEYTGGQVTNATFDQISYLGGLVMIDLQTRETRNLSTADLGQPRVAGGLVHAPGFGKTENGTLVAFGGMRSSGNGGDDGDTFTNGDLIDFSTVSLCDSFWDENVTWVNQTTTGDIPPPRMDFCTCPGQKSPSDNSSYNFYIHGGIDPSTGKIYDDVHVLSFPSFTWTLVSNGSSTNTSSPGYFGHTCNSAGKYQMLATGGARDASLLGVETTGDIPDLSQTTCDDGGIGNGGAGVRLFDMNEGTWGTFYDADQAKNFLVPTAVVKKIGGSPTGAATMTTPAHGFDSPAIYTMFHPPPPSATSSSSPSTHHSSASTLSPGAIAGIVVGSLAGSSLLAGLALWFFCCRASQRRQRRRHRRGDLQPTRDNMPADAAGAAHHLDEKSRQPMLQEQQQQQQQGQMRPPLSELPSHTAEVFEKPADESGWAGDPAATGGWGWQGGGDKKMAGAAGAADASSSPPPPQELDAVEPARRLELDAVGAEGEGEGEGEVEARRRRELDAVREEWRRRQEEERGEEGEGDREEGGGGLSPVEEAGRPGMRREFSNDSGGGRGGGGDDGGAHSSVGVSPIGSVERRRGRGSGDYSDSASQRRQPGETVQVGRKSAFAEDTR</sequence>
<comment type="caution">
    <text evidence="3">The sequence shown here is derived from an EMBL/GenBank/DDBJ whole genome shotgun (WGS) entry which is preliminary data.</text>
</comment>
<dbReference type="AlphaFoldDB" id="A0A1J9RBV3"/>
<dbReference type="SUPFAM" id="SSF117281">
    <property type="entry name" value="Kelch motif"/>
    <property type="match status" value="1"/>
</dbReference>
<organism evidence="3 4">
    <name type="scientific">Diplodia corticola</name>
    <dbReference type="NCBI Taxonomy" id="236234"/>
    <lineage>
        <taxon>Eukaryota</taxon>
        <taxon>Fungi</taxon>
        <taxon>Dikarya</taxon>
        <taxon>Ascomycota</taxon>
        <taxon>Pezizomycotina</taxon>
        <taxon>Dothideomycetes</taxon>
        <taxon>Dothideomycetes incertae sedis</taxon>
        <taxon>Botryosphaeriales</taxon>
        <taxon>Botryosphaeriaceae</taxon>
        <taxon>Diplodia</taxon>
    </lineage>
</organism>
<dbReference type="Proteomes" id="UP000183809">
    <property type="component" value="Unassembled WGS sequence"/>
</dbReference>
<feature type="region of interest" description="Disordered" evidence="1">
    <location>
        <begin position="582"/>
        <end position="771"/>
    </location>
</feature>
<evidence type="ECO:0000256" key="2">
    <source>
        <dbReference type="SAM" id="Phobius"/>
    </source>
</evidence>
<keyword evidence="2" id="KW-1133">Transmembrane helix</keyword>
<keyword evidence="4" id="KW-1185">Reference proteome</keyword>
<dbReference type="PANTHER" id="PTHR23244">
    <property type="entry name" value="KELCH REPEAT DOMAIN"/>
    <property type="match status" value="1"/>
</dbReference>
<feature type="compositionally biased region" description="Low complexity" evidence="1">
    <location>
        <begin position="551"/>
        <end position="561"/>
    </location>
</feature>
<feature type="region of interest" description="Disordered" evidence="1">
    <location>
        <begin position="450"/>
        <end position="476"/>
    </location>
</feature>
<evidence type="ECO:0000256" key="1">
    <source>
        <dbReference type="SAM" id="MobiDB-lite"/>
    </source>
</evidence>
<dbReference type="RefSeq" id="XP_020134068.1">
    <property type="nucleotide sequence ID" value="XM_020276850.1"/>
</dbReference>
<feature type="region of interest" description="Disordered" evidence="1">
    <location>
        <begin position="514"/>
        <end position="568"/>
    </location>
</feature>
<keyword evidence="2" id="KW-0812">Transmembrane</keyword>
<name>A0A1J9RBV3_9PEZI</name>
<feature type="compositionally biased region" description="Low complexity" evidence="1">
    <location>
        <begin position="462"/>
        <end position="476"/>
    </location>
</feature>
<evidence type="ECO:0000313" key="4">
    <source>
        <dbReference type="Proteomes" id="UP000183809"/>
    </source>
</evidence>